<dbReference type="EMBL" id="NMUF01000002">
    <property type="protein sequence ID" value="RFB00261.1"/>
    <property type="molecule type" value="Genomic_DNA"/>
</dbReference>
<name>A0A371QVX0_9CREN</name>
<dbReference type="RefSeq" id="WP_116421669.1">
    <property type="nucleotide sequence ID" value="NZ_NMUE01000038.1"/>
</dbReference>
<evidence type="ECO:0000313" key="3">
    <source>
        <dbReference type="Proteomes" id="UP000256877"/>
    </source>
</evidence>
<gene>
    <name evidence="1" type="ORF">CGL51_10340</name>
    <name evidence="2" type="ORF">CGL52_01415</name>
</gene>
<dbReference type="Proteomes" id="UP000257123">
    <property type="component" value="Unassembled WGS sequence"/>
</dbReference>
<sequence length="121" mass="12887">MTTNSYLLAALLALLAARPGPQKLGVEIHNGKPPDRFRLRAIGDAFIEEINISQGEIDMDEVTGGAEQGPFRPQRGLCAANQLIKYRQLAGIPEGSACGAICDCASVECKTSLGIDSDRDN</sequence>
<evidence type="ECO:0000313" key="1">
    <source>
        <dbReference type="EMBL" id="RFA94322.1"/>
    </source>
</evidence>
<dbReference type="EMBL" id="NMUE01000038">
    <property type="protein sequence ID" value="RFA94322.1"/>
    <property type="molecule type" value="Genomic_DNA"/>
</dbReference>
<proteinExistence type="predicted"/>
<dbReference type="AlphaFoldDB" id="A0A371QVX0"/>
<organism evidence="1 4">
    <name type="scientific">Pyrobaculum aerophilum</name>
    <dbReference type="NCBI Taxonomy" id="13773"/>
    <lineage>
        <taxon>Archaea</taxon>
        <taxon>Thermoproteota</taxon>
        <taxon>Thermoprotei</taxon>
        <taxon>Thermoproteales</taxon>
        <taxon>Thermoproteaceae</taxon>
        <taxon>Pyrobaculum</taxon>
    </lineage>
</organism>
<evidence type="ECO:0000313" key="2">
    <source>
        <dbReference type="EMBL" id="RFB00261.1"/>
    </source>
</evidence>
<dbReference type="Proteomes" id="UP000256877">
    <property type="component" value="Unassembled WGS sequence"/>
</dbReference>
<protein>
    <submittedName>
        <fullName evidence="1">Uncharacterized protein</fullName>
    </submittedName>
</protein>
<evidence type="ECO:0000313" key="4">
    <source>
        <dbReference type="Proteomes" id="UP000257123"/>
    </source>
</evidence>
<reference evidence="3 4" key="1">
    <citation type="submission" date="2017-07" db="EMBL/GenBank/DDBJ databases">
        <title>Draft genome sequence of aerobic hyperthermophilic archaea, Pyrobaculum aerophilum YKB31 and YKB32.</title>
        <authorList>
            <person name="Mochizuki T."/>
            <person name="Berliner A.J."/>
            <person name="Yoshida-Takashima Y."/>
            <person name="Takaki Y."/>
            <person name="Nunoura T."/>
            <person name="Takai K."/>
        </authorList>
    </citation>
    <scope>NUCLEOTIDE SEQUENCE [LARGE SCALE GENOMIC DNA]</scope>
    <source>
        <strain evidence="1 4">YKB31</strain>
        <strain evidence="2 3">YKB32</strain>
    </source>
</reference>
<comment type="caution">
    <text evidence="1">The sequence shown here is derived from an EMBL/GenBank/DDBJ whole genome shotgun (WGS) entry which is preliminary data.</text>
</comment>
<accession>A0A371QVX0</accession>